<dbReference type="KEGG" id="aten:116305973"/>
<dbReference type="GO" id="GO:0015074">
    <property type="term" value="P:DNA integration"/>
    <property type="evidence" value="ECO:0007669"/>
    <property type="project" value="InterPro"/>
</dbReference>
<evidence type="ECO:0000259" key="9">
    <source>
        <dbReference type="PROSITE" id="PS50878"/>
    </source>
</evidence>
<dbReference type="Pfam" id="PF00078">
    <property type="entry name" value="RVT_1"/>
    <property type="match status" value="1"/>
</dbReference>
<feature type="compositionally biased region" description="Polar residues" evidence="6">
    <location>
        <begin position="1122"/>
        <end position="1131"/>
    </location>
</feature>
<dbReference type="Gene3D" id="3.30.70.270">
    <property type="match status" value="2"/>
</dbReference>
<keyword evidence="5" id="KW-0862">Zinc</keyword>
<dbReference type="GO" id="GO:0004190">
    <property type="term" value="F:aspartic-type endopeptidase activity"/>
    <property type="evidence" value="ECO:0007669"/>
    <property type="project" value="UniProtKB-KW"/>
</dbReference>
<dbReference type="InterPro" id="IPR001995">
    <property type="entry name" value="Peptidase_A2_cat"/>
</dbReference>
<reference evidence="12" key="1">
    <citation type="submission" date="2025-08" db="UniProtKB">
        <authorList>
            <consortium name="RefSeq"/>
        </authorList>
    </citation>
    <scope>IDENTIFICATION</scope>
    <source>
        <tissue evidence="12">Tentacle</tissue>
    </source>
</reference>
<keyword evidence="2" id="KW-0064">Aspartyl protease</keyword>
<dbReference type="SUPFAM" id="SSF56672">
    <property type="entry name" value="DNA/RNA polymerases"/>
    <property type="match status" value="1"/>
</dbReference>
<evidence type="ECO:0000259" key="10">
    <source>
        <dbReference type="PROSITE" id="PS50994"/>
    </source>
</evidence>
<dbReference type="Gene3D" id="3.10.20.370">
    <property type="match status" value="1"/>
</dbReference>
<keyword evidence="3" id="KW-0378">Hydrolase</keyword>
<evidence type="ECO:0000259" key="7">
    <source>
        <dbReference type="PROSITE" id="PS50158"/>
    </source>
</evidence>
<dbReference type="SUPFAM" id="SSF50630">
    <property type="entry name" value="Acid proteases"/>
    <property type="match status" value="1"/>
</dbReference>
<dbReference type="PANTHER" id="PTHR37984:SF14">
    <property type="entry name" value="RIBONUCLEASE H"/>
    <property type="match status" value="1"/>
</dbReference>
<feature type="compositionally biased region" description="Polar residues" evidence="6">
    <location>
        <begin position="1143"/>
        <end position="1158"/>
    </location>
</feature>
<dbReference type="SUPFAM" id="SSF53098">
    <property type="entry name" value="Ribonuclease H-like"/>
    <property type="match status" value="1"/>
</dbReference>
<dbReference type="InParanoid" id="A0A6P8IWR5"/>
<dbReference type="SUPFAM" id="SSF57756">
    <property type="entry name" value="Retrovirus zinc finger-like domains"/>
    <property type="match status" value="1"/>
</dbReference>
<dbReference type="GeneID" id="116305973"/>
<dbReference type="Proteomes" id="UP000515163">
    <property type="component" value="Unplaced"/>
</dbReference>
<keyword evidence="1" id="KW-0645">Protease</keyword>
<evidence type="ECO:0000256" key="5">
    <source>
        <dbReference type="PROSITE-ProRule" id="PRU00047"/>
    </source>
</evidence>
<sequence length="1176" mass="134314">MEIALAMETATRDTLELQEGTQKENKVHKIVRHQDEVDRQCYRCGSKDHNSNRCRFRNATCYNCGKQGHIRPVCKSKLSSKDAEGASQRNRRNNDKNVRALHEEDHDEYKDVGSLKLHDLGTSKDDVIWVTPKIEDKEIKMELDTGAAVSVIPWSTFREHYQERLLKRTKVQLKTYSGEKITPRGVAQVKVTYNQQEKQLPLYVVETRGPALFGRDWLKEIALDWKNIRVLNKARGVSNTPITVTDLRKKYADVFEGQLGKLTSRKARITLKEGATPKFCKARQVPYALKPKVEEAIRDLENKGVLTKTEWSEWATPVVPVLKSDGSVRLCGDFKVTVNPQIQAEQYPLPRIEDLFANLAGGQKFSKIDLKQAYHQMELEEESKKFLTINTHMGLFQYNRLVFGITSAPAIWQQTMDQLVGDIPNTTCLIDDILITGPTEGKHMENLEKVLKQLSVHGLRANPQKCAFLQDKIEFCGHEIDAQGLHKKKDKVEAILKAPRPKDVKEVRSFLGLVNYYNKFLPNLATVIQPLNQLLEQGTEWEWSKDCERAFLKAKEMITSNQVLTHYDPKLPLRLACDASPVGIGAVLSHVFKDGTERPIAFASRSLRKAERNYSQIDKEALALVWGVKKFHAYLFGRTFQLYTDHQPLTSIFHPGRGIPAMTAARLQRYALFLSGFNYTIEYKNTKAHGNADGLSRLPLQEAEDVNEDDAIDPVTVLQLTQFEPLPVTTEDVKKETRRDPLLSRVREYTETGWPTQYPPELAAFHVRQSELTIQDGCLLWGNRVIIPSKLRDKVLEELHEGHLGIGKMKGVARTLIWWPTLDKQIETLAKGCSGCQLIQNEPPITRLHPWEWPNGPWQRIHVDFAGPFLNRMFLIVVDAYSKWPEVEVMQSTTTEKTIEKLRQIFGRYGVPQTLVSDNRPQFTAHIFQEFLKRNGIKHITSAPYHPATNGLAERFVQSFKKAMKKEQVKTNLNHKLANFMLSYRNAPHATTGESPAQLFFGRRLRSRLDLMKPDPRAKVHSRQEQQGGGREKERRELQIGKKVVVRVYQSPEKWKPGVVVARTGALHYEVEVAPGLVWRRHIDQLKESDITSSPQEGVEWQNLIPNPVQPTETVVIPQEKSMPTNPTEGLTPSMEDTEVRDSTTQASCPSTPCQVESQNRRYPVRSRRPPDRLNL</sequence>
<dbReference type="PROSITE" id="PS50158">
    <property type="entry name" value="ZF_CCHC"/>
    <property type="match status" value="1"/>
</dbReference>
<dbReference type="CDD" id="cd09274">
    <property type="entry name" value="RNase_HI_RT_Ty3"/>
    <property type="match status" value="1"/>
</dbReference>
<keyword evidence="5" id="KW-0479">Metal-binding</keyword>
<dbReference type="InterPro" id="IPR021109">
    <property type="entry name" value="Peptidase_aspartic_dom_sf"/>
</dbReference>
<evidence type="ECO:0000256" key="4">
    <source>
        <dbReference type="ARBA" id="ARBA00023125"/>
    </source>
</evidence>
<dbReference type="AlphaFoldDB" id="A0A6P8IWR5"/>
<dbReference type="InterPro" id="IPR012337">
    <property type="entry name" value="RNaseH-like_sf"/>
</dbReference>
<dbReference type="Pfam" id="PF00665">
    <property type="entry name" value="rve"/>
    <property type="match status" value="1"/>
</dbReference>
<dbReference type="InterPro" id="IPR041577">
    <property type="entry name" value="RT_RNaseH_2"/>
</dbReference>
<dbReference type="FunCoup" id="A0A6P8IWR5">
    <property type="interactions" value="73"/>
</dbReference>
<dbReference type="Gene3D" id="4.10.60.10">
    <property type="entry name" value="Zinc finger, CCHC-type"/>
    <property type="match status" value="1"/>
</dbReference>
<dbReference type="InterPro" id="IPR043502">
    <property type="entry name" value="DNA/RNA_pol_sf"/>
</dbReference>
<feature type="region of interest" description="Disordered" evidence="6">
    <location>
        <begin position="1116"/>
        <end position="1176"/>
    </location>
</feature>
<dbReference type="Gene3D" id="2.40.70.10">
    <property type="entry name" value="Acid Proteases"/>
    <property type="match status" value="1"/>
</dbReference>
<dbReference type="InterPro" id="IPR001584">
    <property type="entry name" value="Integrase_cat-core"/>
</dbReference>
<dbReference type="Gene3D" id="1.10.340.70">
    <property type="match status" value="1"/>
</dbReference>
<dbReference type="GO" id="GO:0006508">
    <property type="term" value="P:proteolysis"/>
    <property type="evidence" value="ECO:0007669"/>
    <property type="project" value="UniProtKB-KW"/>
</dbReference>
<keyword evidence="5" id="KW-0863">Zinc-finger</keyword>
<dbReference type="OrthoDB" id="5957306at2759"/>
<dbReference type="SMART" id="SM00343">
    <property type="entry name" value="ZnF_C2HC"/>
    <property type="match status" value="2"/>
</dbReference>
<dbReference type="PROSITE" id="PS50878">
    <property type="entry name" value="RT_POL"/>
    <property type="match status" value="1"/>
</dbReference>
<dbReference type="PROSITE" id="PS50175">
    <property type="entry name" value="ASP_PROT_RETROV"/>
    <property type="match status" value="1"/>
</dbReference>
<evidence type="ECO:0000256" key="6">
    <source>
        <dbReference type="SAM" id="MobiDB-lite"/>
    </source>
</evidence>
<evidence type="ECO:0000256" key="3">
    <source>
        <dbReference type="ARBA" id="ARBA00022801"/>
    </source>
</evidence>
<dbReference type="InterPro" id="IPR036875">
    <property type="entry name" value="Znf_CCHC_sf"/>
</dbReference>
<protein>
    <submittedName>
        <fullName evidence="12">Uncharacterized protein K02A2.6-like</fullName>
    </submittedName>
</protein>
<keyword evidence="11" id="KW-1185">Reference proteome</keyword>
<feature type="domain" description="Integrase catalytic" evidence="10">
    <location>
        <begin position="853"/>
        <end position="1004"/>
    </location>
</feature>
<evidence type="ECO:0000259" key="8">
    <source>
        <dbReference type="PROSITE" id="PS50175"/>
    </source>
</evidence>
<dbReference type="Gene3D" id="3.10.10.10">
    <property type="entry name" value="HIV Type 1 Reverse Transcriptase, subunit A, domain 1"/>
    <property type="match status" value="1"/>
</dbReference>
<dbReference type="InterPro" id="IPR041588">
    <property type="entry name" value="Integrase_H2C2"/>
</dbReference>
<dbReference type="InterPro" id="IPR043128">
    <property type="entry name" value="Rev_trsase/Diguanyl_cyclase"/>
</dbReference>
<dbReference type="PANTHER" id="PTHR37984">
    <property type="entry name" value="PROTEIN CBG26694"/>
    <property type="match status" value="1"/>
</dbReference>
<gene>
    <name evidence="12" type="primary">LOC116305973</name>
</gene>
<organism evidence="11 12">
    <name type="scientific">Actinia tenebrosa</name>
    <name type="common">Australian red waratah sea anemone</name>
    <dbReference type="NCBI Taxonomy" id="6105"/>
    <lineage>
        <taxon>Eukaryota</taxon>
        <taxon>Metazoa</taxon>
        <taxon>Cnidaria</taxon>
        <taxon>Anthozoa</taxon>
        <taxon>Hexacorallia</taxon>
        <taxon>Actiniaria</taxon>
        <taxon>Actiniidae</taxon>
        <taxon>Actinia</taxon>
    </lineage>
</organism>
<dbReference type="InterPro" id="IPR036397">
    <property type="entry name" value="RNaseH_sf"/>
</dbReference>
<feature type="domain" description="CCHC-type" evidence="7">
    <location>
        <begin position="61"/>
        <end position="76"/>
    </location>
</feature>
<dbReference type="Pfam" id="PF17919">
    <property type="entry name" value="RT_RNaseH_2"/>
    <property type="match status" value="1"/>
</dbReference>
<dbReference type="GO" id="GO:0008270">
    <property type="term" value="F:zinc ion binding"/>
    <property type="evidence" value="ECO:0007669"/>
    <property type="project" value="UniProtKB-KW"/>
</dbReference>
<proteinExistence type="predicted"/>
<dbReference type="InterPro" id="IPR000477">
    <property type="entry name" value="RT_dom"/>
</dbReference>
<feature type="domain" description="Peptidase A2" evidence="8">
    <location>
        <begin position="139"/>
        <end position="217"/>
    </location>
</feature>
<evidence type="ECO:0000256" key="2">
    <source>
        <dbReference type="ARBA" id="ARBA00022750"/>
    </source>
</evidence>
<dbReference type="PROSITE" id="PS50994">
    <property type="entry name" value="INTEGRASE"/>
    <property type="match status" value="1"/>
</dbReference>
<dbReference type="FunFam" id="3.30.420.10:FF:000063">
    <property type="entry name" value="Retrovirus-related Pol polyprotein from transposon 297-like Protein"/>
    <property type="match status" value="1"/>
</dbReference>
<dbReference type="FunFam" id="3.10.20.370:FF:000001">
    <property type="entry name" value="Retrovirus-related Pol polyprotein from transposon 17.6-like protein"/>
    <property type="match status" value="1"/>
</dbReference>
<name>A0A6P8IWR5_ACTTE</name>
<dbReference type="InterPro" id="IPR001878">
    <property type="entry name" value="Znf_CCHC"/>
</dbReference>
<dbReference type="CDD" id="cd01647">
    <property type="entry name" value="RT_LTR"/>
    <property type="match status" value="1"/>
</dbReference>
<feature type="region of interest" description="Disordered" evidence="6">
    <location>
        <begin position="78"/>
        <end position="99"/>
    </location>
</feature>
<dbReference type="GO" id="GO:0003677">
    <property type="term" value="F:DNA binding"/>
    <property type="evidence" value="ECO:0007669"/>
    <property type="project" value="UniProtKB-KW"/>
</dbReference>
<keyword evidence="4" id="KW-0238">DNA-binding</keyword>
<dbReference type="RefSeq" id="XP_031571846.1">
    <property type="nucleotide sequence ID" value="XM_031715986.1"/>
</dbReference>
<evidence type="ECO:0000313" key="11">
    <source>
        <dbReference type="Proteomes" id="UP000515163"/>
    </source>
</evidence>
<evidence type="ECO:0000256" key="1">
    <source>
        <dbReference type="ARBA" id="ARBA00022670"/>
    </source>
</evidence>
<evidence type="ECO:0000313" key="12">
    <source>
        <dbReference type="RefSeq" id="XP_031571846.1"/>
    </source>
</evidence>
<accession>A0A6P8IWR5</accession>
<feature type="domain" description="Reverse transcriptase" evidence="9">
    <location>
        <begin position="302"/>
        <end position="480"/>
    </location>
</feature>
<dbReference type="Gene3D" id="3.30.420.10">
    <property type="entry name" value="Ribonuclease H-like superfamily/Ribonuclease H"/>
    <property type="match status" value="1"/>
</dbReference>
<feature type="region of interest" description="Disordered" evidence="6">
    <location>
        <begin position="1011"/>
        <end position="1037"/>
    </location>
</feature>
<dbReference type="InterPro" id="IPR050951">
    <property type="entry name" value="Retrovirus_Pol_polyprotein"/>
</dbReference>
<dbReference type="Pfam" id="PF17921">
    <property type="entry name" value="Integrase_H2C2"/>
    <property type="match status" value="1"/>
</dbReference>
<dbReference type="FunFam" id="3.30.70.270:FF:000026">
    <property type="entry name" value="Transposon Ty3-G Gag-Pol polyprotein"/>
    <property type="match status" value="1"/>
</dbReference>
<dbReference type="FunFam" id="1.10.340.70:FF:000003">
    <property type="entry name" value="Protein CBG25708"/>
    <property type="match status" value="1"/>
</dbReference>